<dbReference type="PANTHER" id="PTHR36302:SF1">
    <property type="entry name" value="COPPER CHAPERONE PCU(A)C"/>
    <property type="match status" value="1"/>
</dbReference>
<accession>A0A418YEK6</accession>
<dbReference type="SUPFAM" id="SSF110087">
    <property type="entry name" value="DR1885-like metal-binding protein"/>
    <property type="match status" value="1"/>
</dbReference>
<evidence type="ECO:0000313" key="3">
    <source>
        <dbReference type="Proteomes" id="UP000283255"/>
    </source>
</evidence>
<evidence type="ECO:0000256" key="1">
    <source>
        <dbReference type="SAM" id="SignalP"/>
    </source>
</evidence>
<dbReference type="InterPro" id="IPR058248">
    <property type="entry name" value="Lxx211020-like"/>
</dbReference>
<keyword evidence="3" id="KW-1185">Reference proteome</keyword>
<dbReference type="InterPro" id="IPR007410">
    <property type="entry name" value="LpqE-like"/>
</dbReference>
<dbReference type="Proteomes" id="UP000283255">
    <property type="component" value="Unassembled WGS sequence"/>
</dbReference>
<dbReference type="PANTHER" id="PTHR36302">
    <property type="entry name" value="BLR7088 PROTEIN"/>
    <property type="match status" value="1"/>
</dbReference>
<sequence>MDPMKTFISFILLAFSTLTQAVAADFMVSGAYARETPPNVPNSAAFLQLMNHTDKAVRLVGVKSDIADKVELHNHTMVDGMMKMRQVDAIEVAAMATVELKPGGFHIMMMGLKQPLKTGQSVDFILVFEDGTELSFAAPVQKVGEHKKHAHH</sequence>
<reference evidence="2 3" key="2">
    <citation type="submission" date="2019-01" db="EMBL/GenBank/DDBJ databases">
        <title>Motilimonas pumilus sp. nov., isolated from the gut of sea cucumber (Apostichopus japonicus).</title>
        <authorList>
            <person name="Wang F.-Q."/>
            <person name="Ren L.-H."/>
            <person name="Lin Y.-W."/>
            <person name="Sun G.-H."/>
            <person name="Du Z.-J."/>
            <person name="Zhao J.-X."/>
            <person name="Liu X.-J."/>
            <person name="Liu L.-J."/>
        </authorList>
    </citation>
    <scope>NUCLEOTIDE SEQUENCE [LARGE SCALE GENOMIC DNA]</scope>
    <source>
        <strain evidence="2 3">PLHSC7-2</strain>
    </source>
</reference>
<name>A0A418YEK6_9GAMM</name>
<dbReference type="InterPro" id="IPR036182">
    <property type="entry name" value="PCuAC_sf"/>
</dbReference>
<gene>
    <name evidence="2" type="ORF">D1Z90_10605</name>
</gene>
<organism evidence="2 3">
    <name type="scientific">Motilimonas pumila</name>
    <dbReference type="NCBI Taxonomy" id="2303987"/>
    <lineage>
        <taxon>Bacteria</taxon>
        <taxon>Pseudomonadati</taxon>
        <taxon>Pseudomonadota</taxon>
        <taxon>Gammaproteobacteria</taxon>
        <taxon>Alteromonadales</taxon>
        <taxon>Alteromonadales genera incertae sedis</taxon>
        <taxon>Motilimonas</taxon>
    </lineage>
</organism>
<dbReference type="Gene3D" id="2.60.40.1890">
    <property type="entry name" value="PCu(A)C copper chaperone"/>
    <property type="match status" value="1"/>
</dbReference>
<feature type="chain" id="PRO_5019135997" evidence="1">
    <location>
        <begin position="24"/>
        <end position="152"/>
    </location>
</feature>
<feature type="signal peptide" evidence="1">
    <location>
        <begin position="1"/>
        <end position="23"/>
    </location>
</feature>
<comment type="caution">
    <text evidence="2">The sequence shown here is derived from an EMBL/GenBank/DDBJ whole genome shotgun (WGS) entry which is preliminary data.</text>
</comment>
<evidence type="ECO:0000313" key="2">
    <source>
        <dbReference type="EMBL" id="RJG47577.1"/>
    </source>
</evidence>
<keyword evidence="1" id="KW-0732">Signal</keyword>
<dbReference type="AlphaFoldDB" id="A0A418YEK6"/>
<dbReference type="EMBL" id="QZCH01000012">
    <property type="protein sequence ID" value="RJG47577.1"/>
    <property type="molecule type" value="Genomic_DNA"/>
</dbReference>
<reference evidence="2 3" key="1">
    <citation type="submission" date="2018-09" db="EMBL/GenBank/DDBJ databases">
        <authorList>
            <person name="Wang F."/>
        </authorList>
    </citation>
    <scope>NUCLEOTIDE SEQUENCE [LARGE SCALE GENOMIC DNA]</scope>
    <source>
        <strain evidence="2 3">PLHSC7-2</strain>
    </source>
</reference>
<proteinExistence type="predicted"/>
<protein>
    <submittedName>
        <fullName evidence="2">Copper chaperone PCu(A)C</fullName>
    </submittedName>
</protein>
<dbReference type="Pfam" id="PF04314">
    <property type="entry name" value="PCuAC"/>
    <property type="match status" value="1"/>
</dbReference>